<dbReference type="EMBL" id="JACSDY010000002">
    <property type="protein sequence ID" value="KAF7435703.1"/>
    <property type="molecule type" value="Genomic_DNA"/>
</dbReference>
<gene>
    <name evidence="2" type="ORF">H0235_003894</name>
</gene>
<proteinExistence type="predicted"/>
<accession>A0A834PCU4</accession>
<comment type="caution">
    <text evidence="2">The sequence shown here is derived from an EMBL/GenBank/DDBJ whole genome shotgun (WGS) entry which is preliminary data.</text>
</comment>
<evidence type="ECO:0000313" key="2">
    <source>
        <dbReference type="EMBL" id="KAF7435703.1"/>
    </source>
</evidence>
<protein>
    <submittedName>
        <fullName evidence="2">Uncharacterized protein</fullName>
    </submittedName>
</protein>
<dbReference type="AlphaFoldDB" id="A0A834PCU4"/>
<evidence type="ECO:0000313" key="3">
    <source>
        <dbReference type="Proteomes" id="UP000600918"/>
    </source>
</evidence>
<sequence length="66" mass="7532">MHPFATFIGQGHQREDHRKSLGIPTNSKRLSRSPEKISSTSSIHKVFGIDPKDRSISRFIYFETSS</sequence>
<organism evidence="2 3">
    <name type="scientific">Vespula pensylvanica</name>
    <name type="common">Western yellow jacket</name>
    <name type="synonym">Wasp</name>
    <dbReference type="NCBI Taxonomy" id="30213"/>
    <lineage>
        <taxon>Eukaryota</taxon>
        <taxon>Metazoa</taxon>
        <taxon>Ecdysozoa</taxon>
        <taxon>Arthropoda</taxon>
        <taxon>Hexapoda</taxon>
        <taxon>Insecta</taxon>
        <taxon>Pterygota</taxon>
        <taxon>Neoptera</taxon>
        <taxon>Endopterygota</taxon>
        <taxon>Hymenoptera</taxon>
        <taxon>Apocrita</taxon>
        <taxon>Aculeata</taxon>
        <taxon>Vespoidea</taxon>
        <taxon>Vespidae</taxon>
        <taxon>Vespinae</taxon>
        <taxon>Vespula</taxon>
    </lineage>
</organism>
<name>A0A834PCU4_VESPE</name>
<reference evidence="2" key="1">
    <citation type="journal article" date="2020" name="G3 (Bethesda)">
        <title>High-Quality Assemblies for Three Invasive Social Wasps from the &lt;i&gt;Vespula&lt;/i&gt; Genus.</title>
        <authorList>
            <person name="Harrop T.W.R."/>
            <person name="Guhlin J."/>
            <person name="McLaughlin G.M."/>
            <person name="Permina E."/>
            <person name="Stockwell P."/>
            <person name="Gilligan J."/>
            <person name="Le Lec M.F."/>
            <person name="Gruber M.A.M."/>
            <person name="Quinn O."/>
            <person name="Lovegrove M."/>
            <person name="Duncan E.J."/>
            <person name="Remnant E.J."/>
            <person name="Van Eeckhoven J."/>
            <person name="Graham B."/>
            <person name="Knapp R.A."/>
            <person name="Langford K.W."/>
            <person name="Kronenberg Z."/>
            <person name="Press M.O."/>
            <person name="Eacker S.M."/>
            <person name="Wilson-Rankin E.E."/>
            <person name="Purcell J."/>
            <person name="Lester P.J."/>
            <person name="Dearden P.K."/>
        </authorList>
    </citation>
    <scope>NUCLEOTIDE SEQUENCE</scope>
    <source>
        <strain evidence="2">Volc-1</strain>
    </source>
</reference>
<evidence type="ECO:0000256" key="1">
    <source>
        <dbReference type="SAM" id="MobiDB-lite"/>
    </source>
</evidence>
<feature type="region of interest" description="Disordered" evidence="1">
    <location>
        <begin position="1"/>
        <end position="41"/>
    </location>
</feature>
<keyword evidence="3" id="KW-1185">Reference proteome</keyword>
<dbReference type="Proteomes" id="UP000600918">
    <property type="component" value="Unassembled WGS sequence"/>
</dbReference>